<organism evidence="2">
    <name type="scientific">mine drainage metagenome</name>
    <dbReference type="NCBI Taxonomy" id="410659"/>
    <lineage>
        <taxon>unclassified sequences</taxon>
        <taxon>metagenomes</taxon>
        <taxon>ecological metagenomes</taxon>
    </lineage>
</organism>
<evidence type="ECO:0000259" key="1">
    <source>
        <dbReference type="PROSITE" id="PS50943"/>
    </source>
</evidence>
<dbReference type="SMART" id="SM00530">
    <property type="entry name" value="HTH_XRE"/>
    <property type="match status" value="1"/>
</dbReference>
<dbReference type="InterPro" id="IPR001387">
    <property type="entry name" value="Cro/C1-type_HTH"/>
</dbReference>
<dbReference type="PROSITE" id="PS50943">
    <property type="entry name" value="HTH_CROC1"/>
    <property type="match status" value="1"/>
</dbReference>
<dbReference type="Gene3D" id="1.10.260.40">
    <property type="entry name" value="lambda repressor-like DNA-binding domains"/>
    <property type="match status" value="1"/>
</dbReference>
<evidence type="ECO:0000313" key="2">
    <source>
        <dbReference type="EMBL" id="CBH74221.1"/>
    </source>
</evidence>
<dbReference type="CDD" id="cd00093">
    <property type="entry name" value="HTH_XRE"/>
    <property type="match status" value="1"/>
</dbReference>
<dbReference type="InterPro" id="IPR010982">
    <property type="entry name" value="Lambda_DNA-bd_dom_sf"/>
</dbReference>
<feature type="domain" description="HTH cro/C1-type" evidence="1">
    <location>
        <begin position="93"/>
        <end position="147"/>
    </location>
</feature>
<dbReference type="SUPFAM" id="SSF47413">
    <property type="entry name" value="lambda repressor-like DNA-binding domains"/>
    <property type="match status" value="1"/>
</dbReference>
<protein>
    <submittedName>
        <fullName evidence="2">Plasmid maintenance system antidote protein, XRE family</fullName>
    </submittedName>
</protein>
<reference evidence="2" key="1">
    <citation type="submission" date="2009-10" db="EMBL/GenBank/DDBJ databases">
        <title>Diversity of trophic interactions inside an arsenic-rich microbial ecosystem.</title>
        <authorList>
            <person name="Bertin P.N."/>
            <person name="Heinrich-Salmeron A."/>
            <person name="Pelletier E."/>
            <person name="Goulhen-Chollet F."/>
            <person name="Arsene-Ploetze F."/>
            <person name="Gallien S."/>
            <person name="Calteau A."/>
            <person name="Vallenet D."/>
            <person name="Casiot C."/>
            <person name="Chane-Woon-Ming B."/>
            <person name="Giloteaux L."/>
            <person name="Barakat M."/>
            <person name="Bonnefoy V."/>
            <person name="Bruneel O."/>
            <person name="Chandler M."/>
            <person name="Cleiss J."/>
            <person name="Duran R."/>
            <person name="Elbaz-Poulichet F."/>
            <person name="Fonknechten N."/>
            <person name="Lauga B."/>
            <person name="Mornico D."/>
            <person name="Ortet P."/>
            <person name="Schaeffer C."/>
            <person name="Siguier P."/>
            <person name="Alexander Thil Smith A."/>
            <person name="Van Dorsselaer A."/>
            <person name="Weissenbach J."/>
            <person name="Medigue C."/>
            <person name="Le Paslier D."/>
        </authorList>
    </citation>
    <scope>NUCLEOTIDE SEQUENCE</scope>
</reference>
<comment type="caution">
    <text evidence="2">The sequence shown here is derived from an EMBL/GenBank/DDBJ whole genome shotgun (WGS) entry which is preliminary data.</text>
</comment>
<dbReference type="Pfam" id="PF01381">
    <property type="entry name" value="HTH_3"/>
    <property type="match status" value="1"/>
</dbReference>
<proteinExistence type="predicted"/>
<name>E6PCN7_9ZZZZ</name>
<dbReference type="GO" id="GO:0003677">
    <property type="term" value="F:DNA binding"/>
    <property type="evidence" value="ECO:0007669"/>
    <property type="project" value="InterPro"/>
</dbReference>
<gene>
    <name evidence="2" type="ORF">CARN1_2108</name>
</gene>
<dbReference type="AlphaFoldDB" id="E6PCN7"/>
<sequence>MTVYTVRYSLRGWLELNCPVIAATDAVTSGSRAKRPRTQRCVRNARVRIGIRHASKPRVPILARIDGLNNSSTYAKLRSMPQDVEVVSPGQFIQDLLQQNGWTQRVLVAVLDIDPAALSKVISGKRQIDAPMALAFADVFGIPAERFMEVQKTFDLAIARQGSPPDPTRAKRANLFGKLPIPEMIKRGWLDVETVRDVQKVEAALAKFFDVGSPKEIESLSFAANRSDADSPITPSQRAWVCRVKQIAQEMIVSTKYSRRTALAAIEKLKALRDSPESTRAVPRILAEAGIRFAVVESLKGAKIDGACFWLDDDSPVVGMSLRFDRIDNFWFVLRHELEHVLQGHGRAAVILDSDLEREQDSTSDEERIANAAAAEFCVSENALKQFVVRKAPLFPERDVIGFARMLGVHPGLVVGQLQRNTGRYHLLRQHLVKVRSVVCPSAMVDGWGDVAPVGF</sequence>
<dbReference type="EMBL" id="CABL01000001">
    <property type="protein sequence ID" value="CBH74221.1"/>
    <property type="molecule type" value="Genomic_DNA"/>
</dbReference>
<accession>E6PCN7</accession>